<dbReference type="Proteomes" id="UP001056384">
    <property type="component" value="Chromosome 7"/>
</dbReference>
<name>A0A9Q9AZI3_9PEZI</name>
<dbReference type="AlphaFoldDB" id="A0A9Q9AZI3"/>
<reference evidence="2" key="1">
    <citation type="submission" date="2022-06" db="EMBL/GenBank/DDBJ databases">
        <title>Complete genome sequences of two strains of the flax pathogen Septoria linicola.</title>
        <authorList>
            <person name="Lapalu N."/>
            <person name="Simon A."/>
            <person name="Demenou B."/>
            <person name="Paumier D."/>
            <person name="Guillot M.-P."/>
            <person name="Gout L."/>
            <person name="Valade R."/>
        </authorList>
    </citation>
    <scope>NUCLEOTIDE SEQUENCE</scope>
    <source>
        <strain evidence="2">SE15195</strain>
    </source>
</reference>
<evidence type="ECO:0000313" key="2">
    <source>
        <dbReference type="EMBL" id="USW55390.1"/>
    </source>
</evidence>
<evidence type="ECO:0000313" key="3">
    <source>
        <dbReference type="Proteomes" id="UP001056384"/>
    </source>
</evidence>
<evidence type="ECO:0000256" key="1">
    <source>
        <dbReference type="SAM" id="MobiDB-lite"/>
    </source>
</evidence>
<feature type="region of interest" description="Disordered" evidence="1">
    <location>
        <begin position="129"/>
        <end position="236"/>
    </location>
</feature>
<keyword evidence="3" id="KW-1185">Reference proteome</keyword>
<gene>
    <name evidence="2" type="ORF">Slin15195_G087090</name>
</gene>
<proteinExistence type="predicted"/>
<feature type="compositionally biased region" description="Low complexity" evidence="1">
    <location>
        <begin position="175"/>
        <end position="186"/>
    </location>
</feature>
<dbReference type="EMBL" id="CP099424">
    <property type="protein sequence ID" value="USW55390.1"/>
    <property type="molecule type" value="Genomic_DNA"/>
</dbReference>
<protein>
    <submittedName>
        <fullName evidence="2">Uncharacterized protein</fullName>
    </submittedName>
</protein>
<organism evidence="2 3">
    <name type="scientific">Septoria linicola</name>
    <dbReference type="NCBI Taxonomy" id="215465"/>
    <lineage>
        <taxon>Eukaryota</taxon>
        <taxon>Fungi</taxon>
        <taxon>Dikarya</taxon>
        <taxon>Ascomycota</taxon>
        <taxon>Pezizomycotina</taxon>
        <taxon>Dothideomycetes</taxon>
        <taxon>Dothideomycetidae</taxon>
        <taxon>Mycosphaerellales</taxon>
        <taxon>Mycosphaerellaceae</taxon>
        <taxon>Septoria</taxon>
    </lineage>
</organism>
<feature type="compositionally biased region" description="Basic residues" evidence="1">
    <location>
        <begin position="132"/>
        <end position="144"/>
    </location>
</feature>
<sequence>MEMQRSAGSTYILTLNKKKWPIVICRDELAPEEFIRLRHRQSHTAAVLLGKRKFIWVNPETLEDIEPHKDYTAGLTPFAQQDIQDNDSDEVIDEKRRRLAFRDDAQQWKDDAFWANYIFNQSEARKFEWAGKKHQSSSHKRRRNTKSDSVIALEDNGARSDWSTPAKRSKRNDSRSLLSLRTPRTLSKSHGQCRHDSAIDPIEISDGNSDDDDFDGELFVSSSRNKGKKPARFTNNANDIHDSIEFDDPFVSKSKAATPGPNQCKLLFPKSPALIVDKATIANCQFLFSRRCDDEHATELDLTNDQRAKATNLSADDINAVISYFRHHELGPRLINKPDEPPTVSQIDHTTRKKEAHAEALIKAFVTAMKIEDETLQELIHSKFIALHPLAPISALIVARSVASLPEPTTEAHKNIMTWATDHLAQCFWALARDCGELLQGLLQENEAMRTAVYDALKADPQARKLGFDG</sequence>
<accession>A0A9Q9AZI3</accession>
<dbReference type="OrthoDB" id="3825471at2759"/>